<gene>
    <name evidence="17" type="primary">LOC136072095</name>
</gene>
<dbReference type="Gene3D" id="3.90.550.50">
    <property type="match status" value="1"/>
</dbReference>
<evidence type="ECO:0000256" key="15">
    <source>
        <dbReference type="RuleBase" id="RU363063"/>
    </source>
</evidence>
<evidence type="ECO:0000256" key="13">
    <source>
        <dbReference type="ARBA" id="ARBA00023180"/>
    </source>
</evidence>
<evidence type="ECO:0000256" key="1">
    <source>
        <dbReference type="ARBA" id="ARBA00004240"/>
    </source>
</evidence>
<keyword evidence="12" id="KW-0472">Membrane</keyword>
<reference evidence="17" key="1">
    <citation type="submission" date="2025-08" db="UniProtKB">
        <authorList>
            <consortium name="RefSeq"/>
        </authorList>
    </citation>
    <scope>IDENTIFICATION</scope>
</reference>
<keyword evidence="11 15" id="KW-0333">Golgi apparatus</keyword>
<keyword evidence="8" id="KW-0256">Endoplasmic reticulum</keyword>
<dbReference type="RefSeq" id="XP_065676430.1">
    <property type="nucleotide sequence ID" value="XM_065820358.1"/>
</dbReference>
<evidence type="ECO:0000256" key="2">
    <source>
        <dbReference type="ARBA" id="ARBA00004323"/>
    </source>
</evidence>
<protein>
    <recommendedName>
        <fullName evidence="15">Hexosyltransferase</fullName>
        <ecNumber evidence="15">2.4.1.-</ecNumber>
    </recommendedName>
</protein>
<accession>A0ABM4DPD8</accession>
<dbReference type="Pfam" id="PF01762">
    <property type="entry name" value="Galactosyl_T"/>
    <property type="match status" value="1"/>
</dbReference>
<dbReference type="GeneID" id="136072095"/>
<evidence type="ECO:0000256" key="6">
    <source>
        <dbReference type="ARBA" id="ARBA00022679"/>
    </source>
</evidence>
<sequence>MKWWIVASLFAITAVLVAWKKYSFTYGSYELVIGILSSRSHFDNRRIIRNGLKDSLSPNVLLKFIVSKNACNIPPEDRVDEFRCEASSHKKIDFEMHTTYYLQNIPTDFQLINSGHYGLDFQVNHPIVIHELGVYDHAQDGIKGMLKVVLYNYGNKDVVTEVVFTSFSTGEKDGFYLYKPAKRFVLPKGFYGSLVVQGVSNDDPVLGNANCIINSGGGLITHKMFYRSLSATDSYFPGFQNKYFNTSCFIAGPSFRYSSYENSDNGESDFQRMQQHKYYSNQIEEQEKRLQKEYLEHNDIFFADVVESYRILPMKMLHFYSWLSTKEFSFFLKSDDDCFINVTAIIQMLKYTLQNGKNNIVFGSFRLNFALDQHGKWAEHDFISLTYPPFPCGSGYLLSKDIVDWIFYNKFRLKIYQGEDVSLGIWLSAINVNLINDNRFRCTRNGHDGDSFTSPDHTLEDLIYHFGPNKNIF</sequence>
<dbReference type="EC" id="2.4.1.-" evidence="15"/>
<dbReference type="SUPFAM" id="SSF53448">
    <property type="entry name" value="Nucleotide-diphospho-sugar transferases"/>
    <property type="match status" value="1"/>
</dbReference>
<keyword evidence="5 15" id="KW-0328">Glycosyltransferase</keyword>
<keyword evidence="13" id="KW-0325">Glycoprotein</keyword>
<comment type="subcellular location">
    <subcellularLocation>
        <location evidence="1">Endoplasmic reticulum</location>
    </subcellularLocation>
    <subcellularLocation>
        <location evidence="2 15">Golgi apparatus membrane</location>
        <topology evidence="2 15">Single-pass type II membrane protein</topology>
    </subcellularLocation>
</comment>
<evidence type="ECO:0000256" key="9">
    <source>
        <dbReference type="ARBA" id="ARBA00022968"/>
    </source>
</evidence>
<evidence type="ECO:0000256" key="4">
    <source>
        <dbReference type="ARBA" id="ARBA00008661"/>
    </source>
</evidence>
<comment type="similarity">
    <text evidence="4 15">Belongs to the glycosyltransferase 31 family.</text>
</comment>
<keyword evidence="7" id="KW-0812">Transmembrane</keyword>
<dbReference type="PANTHER" id="PTHR11214">
    <property type="entry name" value="BETA-1,3-N-ACETYLGLUCOSAMINYLTRANSFERASE"/>
    <property type="match status" value="1"/>
</dbReference>
<comment type="pathway">
    <text evidence="3">Protein modification; protein glycosylation.</text>
</comment>
<evidence type="ECO:0000256" key="11">
    <source>
        <dbReference type="ARBA" id="ARBA00023034"/>
    </source>
</evidence>
<proteinExistence type="inferred from homology"/>
<evidence type="ECO:0000313" key="17">
    <source>
        <dbReference type="RefSeq" id="XP_065676430.1"/>
    </source>
</evidence>
<evidence type="ECO:0000256" key="3">
    <source>
        <dbReference type="ARBA" id="ARBA00004922"/>
    </source>
</evidence>
<dbReference type="Proteomes" id="UP001652625">
    <property type="component" value="Chromosome 15"/>
</dbReference>
<evidence type="ECO:0000256" key="12">
    <source>
        <dbReference type="ARBA" id="ARBA00023136"/>
    </source>
</evidence>
<evidence type="ECO:0000256" key="10">
    <source>
        <dbReference type="ARBA" id="ARBA00022989"/>
    </source>
</evidence>
<keyword evidence="9" id="KW-0735">Signal-anchor</keyword>
<evidence type="ECO:0000313" key="16">
    <source>
        <dbReference type="Proteomes" id="UP001652625"/>
    </source>
</evidence>
<dbReference type="InterPro" id="IPR002659">
    <property type="entry name" value="Glyco_trans_31"/>
</dbReference>
<dbReference type="InterPro" id="IPR029044">
    <property type="entry name" value="Nucleotide-diphossugar_trans"/>
</dbReference>
<dbReference type="PANTHER" id="PTHR11214:SF219">
    <property type="entry name" value="UDP-GALNAC:BETA-1,3-N-ACETYLGALACTOSAMINYLTRANSFERASE 2"/>
    <property type="match status" value="1"/>
</dbReference>
<name>A0ABM4DPD8_HYDVU</name>
<keyword evidence="6" id="KW-0808">Transferase</keyword>
<evidence type="ECO:0000256" key="8">
    <source>
        <dbReference type="ARBA" id="ARBA00022824"/>
    </source>
</evidence>
<evidence type="ECO:0000256" key="5">
    <source>
        <dbReference type="ARBA" id="ARBA00022676"/>
    </source>
</evidence>
<organism evidence="16 17">
    <name type="scientific">Hydra vulgaris</name>
    <name type="common">Hydra</name>
    <name type="synonym">Hydra attenuata</name>
    <dbReference type="NCBI Taxonomy" id="6087"/>
    <lineage>
        <taxon>Eukaryota</taxon>
        <taxon>Metazoa</taxon>
        <taxon>Cnidaria</taxon>
        <taxon>Hydrozoa</taxon>
        <taxon>Hydroidolina</taxon>
        <taxon>Anthoathecata</taxon>
        <taxon>Aplanulata</taxon>
        <taxon>Hydridae</taxon>
        <taxon>Hydra</taxon>
    </lineage>
</organism>
<evidence type="ECO:0000256" key="7">
    <source>
        <dbReference type="ARBA" id="ARBA00022692"/>
    </source>
</evidence>
<evidence type="ECO:0000256" key="14">
    <source>
        <dbReference type="ARBA" id="ARBA00047667"/>
    </source>
</evidence>
<keyword evidence="16" id="KW-1185">Reference proteome</keyword>
<keyword evidence="10" id="KW-1133">Transmembrane helix</keyword>
<comment type="catalytic activity">
    <reaction evidence="14">
        <text>3-O-(N-acetyl-beta-D-glucosaminyl-(1-&gt;4)-alpha-D-mannosyl)-L-threonyl-[protein] + UDP-N-acetyl-alpha-D-galactosamine = 3-O-[beta-D-GalNAc-(1-&gt;3)-beta-D-GlcNAc-(1-&gt;4)-alpha-D-Man]-L-Thr-[protein] + UDP + H(+)</text>
        <dbReference type="Rhea" id="RHEA:37667"/>
        <dbReference type="Rhea" id="RHEA-COMP:13308"/>
        <dbReference type="Rhea" id="RHEA-COMP:13618"/>
        <dbReference type="ChEBI" id="CHEBI:15378"/>
        <dbReference type="ChEBI" id="CHEBI:58223"/>
        <dbReference type="ChEBI" id="CHEBI:67138"/>
        <dbReference type="ChEBI" id="CHEBI:136709"/>
        <dbReference type="ChEBI" id="CHEBI:137540"/>
        <dbReference type="EC" id="2.4.1.313"/>
    </reaction>
</comment>